<protein>
    <submittedName>
        <fullName evidence="4">Replicative DNA helicase</fullName>
        <ecNumber evidence="4">3.6.4.12</ecNumber>
    </submittedName>
</protein>
<dbReference type="InterPro" id="IPR003593">
    <property type="entry name" value="AAA+_ATPase"/>
</dbReference>
<organism evidence="4 5">
    <name type="scientific">Rosistilla oblonga</name>
    <dbReference type="NCBI Taxonomy" id="2527990"/>
    <lineage>
        <taxon>Bacteria</taxon>
        <taxon>Pseudomonadati</taxon>
        <taxon>Planctomycetota</taxon>
        <taxon>Planctomycetia</taxon>
        <taxon>Pirellulales</taxon>
        <taxon>Pirellulaceae</taxon>
        <taxon>Rosistilla</taxon>
    </lineage>
</organism>
<dbReference type="EMBL" id="CP036318">
    <property type="protein sequence ID" value="QDV55483.1"/>
    <property type="molecule type" value="Genomic_DNA"/>
</dbReference>
<dbReference type="Proteomes" id="UP000316770">
    <property type="component" value="Chromosome"/>
</dbReference>
<dbReference type="SUPFAM" id="SSF52540">
    <property type="entry name" value="P-loop containing nucleoside triphosphate hydrolases"/>
    <property type="match status" value="1"/>
</dbReference>
<dbReference type="GO" id="GO:1990077">
    <property type="term" value="C:primosome complex"/>
    <property type="evidence" value="ECO:0007669"/>
    <property type="project" value="UniProtKB-KW"/>
</dbReference>
<dbReference type="GO" id="GO:0005829">
    <property type="term" value="C:cytosol"/>
    <property type="evidence" value="ECO:0007669"/>
    <property type="project" value="TreeGrafter"/>
</dbReference>
<evidence type="ECO:0000256" key="1">
    <source>
        <dbReference type="ARBA" id="ARBA00022515"/>
    </source>
</evidence>
<keyword evidence="1" id="KW-0639">Primosome</keyword>
<dbReference type="GO" id="GO:0006269">
    <property type="term" value="P:DNA replication, synthesis of primer"/>
    <property type="evidence" value="ECO:0007669"/>
    <property type="project" value="UniProtKB-KW"/>
</dbReference>
<dbReference type="GO" id="GO:0003678">
    <property type="term" value="F:DNA helicase activity"/>
    <property type="evidence" value="ECO:0007669"/>
    <property type="project" value="UniProtKB-EC"/>
</dbReference>
<evidence type="ECO:0000313" key="5">
    <source>
        <dbReference type="Proteomes" id="UP000316770"/>
    </source>
</evidence>
<keyword evidence="4" id="KW-0347">Helicase</keyword>
<dbReference type="Pfam" id="PF03796">
    <property type="entry name" value="DnaB_C"/>
    <property type="match status" value="1"/>
</dbReference>
<accession>A0A518IR06</accession>
<dbReference type="EC" id="3.6.4.12" evidence="4"/>
<dbReference type="SMART" id="SM00382">
    <property type="entry name" value="AAA"/>
    <property type="match status" value="1"/>
</dbReference>
<dbReference type="GO" id="GO:0005524">
    <property type="term" value="F:ATP binding"/>
    <property type="evidence" value="ECO:0007669"/>
    <property type="project" value="InterPro"/>
</dbReference>
<sequence>MSTNTLHQGAERQRFPTDLTSLPHWCVWKRDSRGNKIPLSPGGGVFRSNDPSTFASFDQVASHDLIGFVLSDQNGFTGVDLDDCIDEKGKLREWAVLIVARLSNVAYGEISPSGQGIKFITRASKPAGAKCKRIFDGKQAVECYDHARFWTMTGNVYAGCREIGDGQAAIDWLCDEYLSPPKPKPAQAPMPADTAGAFGRCSAYVAKMEAAIEGQRGSDALFRVACECFRFGLSVDDATALIRNEYNHRCEPPWSDSEIAHKVDNALKEVTAKGQFGIRLVDTREQPSGVDLSGILSPDKEPSPQGAAAEAMPKRRATTSASSILDEYLDELERSEGDVLYSVGDCFGEFELGPGLITLLGAPPGTGKTALAMQMVFNALAVQPDLTAVVANAESSFKMLLRRELCRRTDIHPRKLRFGDLSEYDKRLIADVRDDLRACTDRIAVMAPPFTVAGLRDIAEQNEPGLLLVDYLQKFAPPGDPRAGVNEVVGQLRHMAADGWAVLALSATTRSQAKGGAGHDSQKLSLSSFKESGELEFNADAAYLLREGETKESLREITLDCVKNRNGETGPVDLLFTMNRMLFSGRVQPIESLAEYDNDPFAEVASA</sequence>
<dbReference type="InterPro" id="IPR007694">
    <property type="entry name" value="DNA_helicase_DnaB-like_C"/>
</dbReference>
<dbReference type="PANTHER" id="PTHR30153">
    <property type="entry name" value="REPLICATIVE DNA HELICASE DNAB"/>
    <property type="match status" value="1"/>
</dbReference>
<dbReference type="PROSITE" id="PS51199">
    <property type="entry name" value="SF4_HELICASE"/>
    <property type="match status" value="1"/>
</dbReference>
<dbReference type="AlphaFoldDB" id="A0A518IR06"/>
<evidence type="ECO:0000259" key="3">
    <source>
        <dbReference type="PROSITE" id="PS51199"/>
    </source>
</evidence>
<evidence type="ECO:0000313" key="4">
    <source>
        <dbReference type="EMBL" id="QDV55483.1"/>
    </source>
</evidence>
<proteinExistence type="predicted"/>
<gene>
    <name evidence="4" type="primary">dnaC_2</name>
    <name evidence="4" type="ORF">Mal33_14580</name>
</gene>
<dbReference type="PANTHER" id="PTHR30153:SF2">
    <property type="entry name" value="REPLICATIVE DNA HELICASE"/>
    <property type="match status" value="1"/>
</dbReference>
<dbReference type="RefSeq" id="WP_145283319.1">
    <property type="nucleotide sequence ID" value="NZ_CP036318.1"/>
</dbReference>
<feature type="region of interest" description="Disordered" evidence="2">
    <location>
        <begin position="293"/>
        <end position="319"/>
    </location>
</feature>
<keyword evidence="4" id="KW-0067">ATP-binding</keyword>
<keyword evidence="4" id="KW-0378">Hydrolase</keyword>
<name>A0A518IR06_9BACT</name>
<keyword evidence="4" id="KW-0547">Nucleotide-binding</keyword>
<evidence type="ECO:0000256" key="2">
    <source>
        <dbReference type="SAM" id="MobiDB-lite"/>
    </source>
</evidence>
<keyword evidence="5" id="KW-1185">Reference proteome</keyword>
<feature type="domain" description="SF4 helicase" evidence="3">
    <location>
        <begin position="333"/>
        <end position="590"/>
    </location>
</feature>
<dbReference type="GO" id="GO:0016787">
    <property type="term" value="F:hydrolase activity"/>
    <property type="evidence" value="ECO:0007669"/>
    <property type="project" value="UniProtKB-KW"/>
</dbReference>
<dbReference type="Gene3D" id="3.40.50.300">
    <property type="entry name" value="P-loop containing nucleotide triphosphate hydrolases"/>
    <property type="match status" value="1"/>
</dbReference>
<reference evidence="4 5" key="1">
    <citation type="submission" date="2019-02" db="EMBL/GenBank/DDBJ databases">
        <title>Deep-cultivation of Planctomycetes and their phenomic and genomic characterization uncovers novel biology.</title>
        <authorList>
            <person name="Wiegand S."/>
            <person name="Jogler M."/>
            <person name="Boedeker C."/>
            <person name="Pinto D."/>
            <person name="Vollmers J."/>
            <person name="Rivas-Marin E."/>
            <person name="Kohn T."/>
            <person name="Peeters S.H."/>
            <person name="Heuer A."/>
            <person name="Rast P."/>
            <person name="Oberbeckmann S."/>
            <person name="Bunk B."/>
            <person name="Jeske O."/>
            <person name="Meyerdierks A."/>
            <person name="Storesund J.E."/>
            <person name="Kallscheuer N."/>
            <person name="Luecker S."/>
            <person name="Lage O.M."/>
            <person name="Pohl T."/>
            <person name="Merkel B.J."/>
            <person name="Hornburger P."/>
            <person name="Mueller R.-W."/>
            <person name="Bruemmer F."/>
            <person name="Labrenz M."/>
            <person name="Spormann A.M."/>
            <person name="Op den Camp H."/>
            <person name="Overmann J."/>
            <person name="Amann R."/>
            <person name="Jetten M.S.M."/>
            <person name="Mascher T."/>
            <person name="Medema M.H."/>
            <person name="Devos D.P."/>
            <person name="Kaster A.-K."/>
            <person name="Ovreas L."/>
            <person name="Rohde M."/>
            <person name="Galperin M.Y."/>
            <person name="Jogler C."/>
        </authorList>
    </citation>
    <scope>NUCLEOTIDE SEQUENCE [LARGE SCALE GENOMIC DNA]</scope>
    <source>
        <strain evidence="4 5">Mal33</strain>
    </source>
</reference>
<dbReference type="InterPro" id="IPR027417">
    <property type="entry name" value="P-loop_NTPase"/>
</dbReference>